<evidence type="ECO:0000256" key="3">
    <source>
        <dbReference type="ARBA" id="ARBA00022833"/>
    </source>
</evidence>
<feature type="domain" description="Zinc finger C3HC4 RING-type" evidence="4">
    <location>
        <begin position="70"/>
        <end position="95"/>
    </location>
</feature>
<dbReference type="GO" id="GO:0008270">
    <property type="term" value="F:zinc ion binding"/>
    <property type="evidence" value="ECO:0007669"/>
    <property type="project" value="UniProtKB-KW"/>
</dbReference>
<evidence type="ECO:0000256" key="1">
    <source>
        <dbReference type="ARBA" id="ARBA00022723"/>
    </source>
</evidence>
<evidence type="ECO:0000259" key="4">
    <source>
        <dbReference type="Pfam" id="PF00097"/>
    </source>
</evidence>
<keyword evidence="1" id="KW-0479">Metal-binding</keyword>
<keyword evidence="2" id="KW-0863">Zinc-finger</keyword>
<dbReference type="AlphaFoldDB" id="A0A816KYX6"/>
<dbReference type="InterPro" id="IPR013083">
    <property type="entry name" value="Znf_RING/FYVE/PHD"/>
</dbReference>
<keyword evidence="3" id="KW-0862">Zinc</keyword>
<name>A0A816KYX6_BRANA</name>
<proteinExistence type="predicted"/>
<evidence type="ECO:0000256" key="2">
    <source>
        <dbReference type="ARBA" id="ARBA00022771"/>
    </source>
</evidence>
<organism evidence="5">
    <name type="scientific">Brassica napus</name>
    <name type="common">Rape</name>
    <dbReference type="NCBI Taxonomy" id="3708"/>
    <lineage>
        <taxon>Eukaryota</taxon>
        <taxon>Viridiplantae</taxon>
        <taxon>Streptophyta</taxon>
        <taxon>Embryophyta</taxon>
        <taxon>Tracheophyta</taxon>
        <taxon>Spermatophyta</taxon>
        <taxon>Magnoliopsida</taxon>
        <taxon>eudicotyledons</taxon>
        <taxon>Gunneridae</taxon>
        <taxon>Pentapetalae</taxon>
        <taxon>rosids</taxon>
        <taxon>malvids</taxon>
        <taxon>Brassicales</taxon>
        <taxon>Brassicaceae</taxon>
        <taxon>Brassiceae</taxon>
        <taxon>Brassica</taxon>
    </lineage>
</organism>
<dbReference type="SUPFAM" id="SSF57850">
    <property type="entry name" value="RING/U-box"/>
    <property type="match status" value="1"/>
</dbReference>
<dbReference type="Pfam" id="PF00097">
    <property type="entry name" value="zf-C3HC4"/>
    <property type="match status" value="1"/>
</dbReference>
<dbReference type="InterPro" id="IPR018957">
    <property type="entry name" value="Znf_C3HC4_RING-type"/>
</dbReference>
<evidence type="ECO:0000313" key="5">
    <source>
        <dbReference type="EMBL" id="CAF1933720.1"/>
    </source>
</evidence>
<sequence length="207" mass="22827">MSFMVSPSWHTNWLEEISNIELNHRSATKPSTKSPFSLHLSSSNKHCQDLSNAAGGEMISNSMGPCSDSCSVCLETKWNLAADGCGHEFCTKCALYLSTTNIPQVVPKNNSNKQSMETPSEAFVASTLYEVEEDRVGVPLLSGLYEVLGKLGLRLIPLCSPLLRLLQCLIIVASKNNVYAYYIYVLEIVTPNAKIVKSNIYMIMVAR</sequence>
<dbReference type="EMBL" id="HG994369">
    <property type="protein sequence ID" value="CAF1933720.1"/>
    <property type="molecule type" value="Genomic_DNA"/>
</dbReference>
<protein>
    <submittedName>
        <fullName evidence="5">(rape) hypothetical protein</fullName>
    </submittedName>
</protein>
<dbReference type="Gene3D" id="3.30.40.10">
    <property type="entry name" value="Zinc/RING finger domain, C3HC4 (zinc finger)"/>
    <property type="match status" value="1"/>
</dbReference>
<reference evidence="5" key="1">
    <citation type="submission" date="2021-01" db="EMBL/GenBank/DDBJ databases">
        <authorList>
            <consortium name="Genoscope - CEA"/>
            <person name="William W."/>
        </authorList>
    </citation>
    <scope>NUCLEOTIDE SEQUENCE</scope>
</reference>
<gene>
    <name evidence="5" type="ORF">DARMORV10_C05P49240.1</name>
</gene>
<dbReference type="Proteomes" id="UP001295469">
    <property type="component" value="Chromosome C05"/>
</dbReference>
<accession>A0A816KYX6</accession>